<dbReference type="CDD" id="cd06558">
    <property type="entry name" value="crotonase-like"/>
    <property type="match status" value="1"/>
</dbReference>
<dbReference type="PANTHER" id="PTHR43684">
    <property type="match status" value="1"/>
</dbReference>
<dbReference type="Gene3D" id="1.10.12.10">
    <property type="entry name" value="Lyase 2-enoyl-coa Hydratase, Chain A, domain 2"/>
    <property type="match status" value="1"/>
</dbReference>
<comment type="caution">
    <text evidence="4">The sequence shown here is derived from an EMBL/GenBank/DDBJ whole genome shotgun (WGS) entry which is preliminary data.</text>
</comment>
<dbReference type="InterPro" id="IPR014748">
    <property type="entry name" value="Enoyl-CoA_hydra_C"/>
</dbReference>
<dbReference type="Proteomes" id="UP001286313">
    <property type="component" value="Unassembled WGS sequence"/>
</dbReference>
<dbReference type="GO" id="GO:0004165">
    <property type="term" value="F:delta(3)-delta(2)-enoyl-CoA isomerase activity"/>
    <property type="evidence" value="ECO:0007669"/>
    <property type="project" value="UniProtKB-ARBA"/>
</dbReference>
<keyword evidence="5" id="KW-1185">Reference proteome</keyword>
<dbReference type="EMBL" id="JAWQEG010005318">
    <property type="protein sequence ID" value="KAK3858415.1"/>
    <property type="molecule type" value="Genomic_DNA"/>
</dbReference>
<evidence type="ECO:0000256" key="3">
    <source>
        <dbReference type="ARBA" id="ARBA00023235"/>
    </source>
</evidence>
<gene>
    <name evidence="4" type="ORF">Pcinc_035398</name>
</gene>
<keyword evidence="3" id="KW-0413">Isomerase</keyword>
<reference evidence="4" key="1">
    <citation type="submission" date="2023-10" db="EMBL/GenBank/DDBJ databases">
        <title>Genome assemblies of two species of porcelain crab, Petrolisthes cinctipes and Petrolisthes manimaculis (Anomura: Porcellanidae).</title>
        <authorList>
            <person name="Angst P."/>
        </authorList>
    </citation>
    <scope>NUCLEOTIDE SEQUENCE</scope>
    <source>
        <strain evidence="4">PB745_01</strain>
        <tissue evidence="4">Gill</tissue>
    </source>
</reference>
<evidence type="ECO:0000256" key="2">
    <source>
        <dbReference type="ARBA" id="ARBA00023140"/>
    </source>
</evidence>
<evidence type="ECO:0008006" key="6">
    <source>
        <dbReference type="Google" id="ProtNLM"/>
    </source>
</evidence>
<comment type="subcellular location">
    <subcellularLocation>
        <location evidence="1">Peroxisome</location>
    </subcellularLocation>
</comment>
<protein>
    <recommendedName>
        <fullName evidence="6">Enoyl-CoA delta isomerase 2, mitochondrial</fullName>
    </recommendedName>
</protein>
<dbReference type="AlphaFoldDB" id="A0AAE1C0X4"/>
<keyword evidence="2" id="KW-0576">Peroxisome</keyword>
<name>A0AAE1C0X4_PETCI</name>
<dbReference type="SUPFAM" id="SSF52096">
    <property type="entry name" value="ClpP/crotonase"/>
    <property type="match status" value="1"/>
</dbReference>
<dbReference type="PANTHER" id="PTHR43684:SF1">
    <property type="entry name" value="ENOYL-COA DELTA ISOMERASE 2"/>
    <property type="match status" value="1"/>
</dbReference>
<dbReference type="InterPro" id="IPR029045">
    <property type="entry name" value="ClpP/crotonase-like_dom_sf"/>
</dbReference>
<proteinExistence type="predicted"/>
<dbReference type="GO" id="GO:0005777">
    <property type="term" value="C:peroxisome"/>
    <property type="evidence" value="ECO:0007669"/>
    <property type="project" value="UniProtKB-SubCell"/>
</dbReference>
<evidence type="ECO:0000256" key="1">
    <source>
        <dbReference type="ARBA" id="ARBA00004275"/>
    </source>
</evidence>
<evidence type="ECO:0000313" key="4">
    <source>
        <dbReference type="EMBL" id="KAK3858415.1"/>
    </source>
</evidence>
<dbReference type="InterPro" id="IPR051053">
    <property type="entry name" value="ECH/Chromodomain_protein"/>
</dbReference>
<organism evidence="4 5">
    <name type="scientific">Petrolisthes cinctipes</name>
    <name type="common">Flat porcelain crab</name>
    <dbReference type="NCBI Taxonomy" id="88211"/>
    <lineage>
        <taxon>Eukaryota</taxon>
        <taxon>Metazoa</taxon>
        <taxon>Ecdysozoa</taxon>
        <taxon>Arthropoda</taxon>
        <taxon>Crustacea</taxon>
        <taxon>Multicrustacea</taxon>
        <taxon>Malacostraca</taxon>
        <taxon>Eumalacostraca</taxon>
        <taxon>Eucarida</taxon>
        <taxon>Decapoda</taxon>
        <taxon>Pleocyemata</taxon>
        <taxon>Anomura</taxon>
        <taxon>Galatheoidea</taxon>
        <taxon>Porcellanidae</taxon>
        <taxon>Petrolisthes</taxon>
    </lineage>
</organism>
<dbReference type="Gene3D" id="3.90.226.10">
    <property type="entry name" value="2-enoyl-CoA Hydratase, Chain A, domain 1"/>
    <property type="match status" value="1"/>
</dbReference>
<dbReference type="InterPro" id="IPR001753">
    <property type="entry name" value="Enoyl-CoA_hydra/iso"/>
</dbReference>
<dbReference type="Pfam" id="PF00378">
    <property type="entry name" value="ECH_1"/>
    <property type="match status" value="1"/>
</dbReference>
<evidence type="ECO:0000313" key="5">
    <source>
        <dbReference type="Proteomes" id="UP001286313"/>
    </source>
</evidence>
<sequence length="265" mass="29836">MDKESAEMVISVEGKVCVLRFNRPKIKNAISPQVYYKFMKTLDKVGNDPNISIMVVTGTGDYFSSGNEFSMKVFEKLPENETESSDDRVANGNKMFKRFIDKLIDFPKPLIAVVNGPAVGVAVTMLPHFDVVFASDKATFHTPFVTLALVPEGCSSYLFPRIMGPGMAAQMLMFGKKITATEAYQHNFITEVVPNEKLDDVWAKISSWANLPPNTLVVIKNIVRSHQKETLHEINAKECEVLEGRLKDPEFFEVMMKFLTRKSKL</sequence>
<accession>A0AAE1C0X4</accession>